<proteinExistence type="predicted"/>
<reference evidence="1" key="1">
    <citation type="submission" date="2018-05" db="EMBL/GenBank/DDBJ databases">
        <authorList>
            <person name="Lanie J.A."/>
            <person name="Ng W.-L."/>
            <person name="Kazmierczak K.M."/>
            <person name="Andrzejewski T.M."/>
            <person name="Davidsen T.M."/>
            <person name="Wayne K.J."/>
            <person name="Tettelin H."/>
            <person name="Glass J.I."/>
            <person name="Rusch D."/>
            <person name="Podicherti R."/>
            <person name="Tsui H.-C.T."/>
            <person name="Winkler M.E."/>
        </authorList>
    </citation>
    <scope>NUCLEOTIDE SEQUENCE</scope>
</reference>
<sequence>SLVFSFFFFLLPVSHVAGQVSVPSIEKLFQDNVKQLNAGDLFYGCIINLIYGDEDLFKQKKEIVSIHIGNEK</sequence>
<organism evidence="1">
    <name type="scientific">marine metagenome</name>
    <dbReference type="NCBI Taxonomy" id="408172"/>
    <lineage>
        <taxon>unclassified sequences</taxon>
        <taxon>metagenomes</taxon>
        <taxon>ecological metagenomes</taxon>
    </lineage>
</organism>
<name>A0A382ZY86_9ZZZZ</name>
<feature type="non-terminal residue" evidence="1">
    <location>
        <position position="1"/>
    </location>
</feature>
<accession>A0A382ZY86</accession>
<dbReference type="EMBL" id="UINC01187623">
    <property type="protein sequence ID" value="SVE00442.1"/>
    <property type="molecule type" value="Genomic_DNA"/>
</dbReference>
<protein>
    <submittedName>
        <fullName evidence="1">Uncharacterized protein</fullName>
    </submittedName>
</protein>
<gene>
    <name evidence="1" type="ORF">METZ01_LOCUS453296</name>
</gene>
<dbReference type="AlphaFoldDB" id="A0A382ZY86"/>
<evidence type="ECO:0000313" key="1">
    <source>
        <dbReference type="EMBL" id="SVE00442.1"/>
    </source>
</evidence>